<comment type="subcellular location">
    <subcellularLocation>
        <location evidence="1">Lipid droplet</location>
    </subcellularLocation>
</comment>
<evidence type="ECO:0000256" key="13">
    <source>
        <dbReference type="ARBA" id="ARBA00023317"/>
    </source>
</evidence>
<feature type="site" description="Cleavage (non-hydrolytic); by autocatalysis" evidence="16">
    <location>
        <begin position="355"/>
        <end position="356"/>
    </location>
</feature>
<evidence type="ECO:0000313" key="17">
    <source>
        <dbReference type="EMBL" id="OCT64531.1"/>
    </source>
</evidence>
<keyword evidence="16" id="KW-0865">Zymogen</keyword>
<dbReference type="GO" id="GO:0016540">
    <property type="term" value="P:protein autoprocessing"/>
    <property type="evidence" value="ECO:0007669"/>
    <property type="project" value="UniProtKB-UniRule"/>
</dbReference>
<dbReference type="PANTHER" id="PTHR10067">
    <property type="entry name" value="PHOSPHATIDYLSERINE DECARBOXYLASE"/>
    <property type="match status" value="1"/>
</dbReference>
<dbReference type="InterPro" id="IPR003817">
    <property type="entry name" value="PS_Dcarbxylase"/>
</dbReference>
<dbReference type="EMBL" id="CM004482">
    <property type="protein sequence ID" value="OCT64531.1"/>
    <property type="molecule type" value="Genomic_DNA"/>
</dbReference>
<organism evidence="17 18">
    <name type="scientific">Xenopus laevis</name>
    <name type="common">African clawed frog</name>
    <dbReference type="NCBI Taxonomy" id="8355"/>
    <lineage>
        <taxon>Eukaryota</taxon>
        <taxon>Metazoa</taxon>
        <taxon>Chordata</taxon>
        <taxon>Craniata</taxon>
        <taxon>Vertebrata</taxon>
        <taxon>Euteleostomi</taxon>
        <taxon>Amphibia</taxon>
        <taxon>Batrachia</taxon>
        <taxon>Anura</taxon>
        <taxon>Pipoidea</taxon>
        <taxon>Pipidae</taxon>
        <taxon>Xenopodinae</taxon>
        <taxon>Xenopus</taxon>
        <taxon>Xenopus</taxon>
    </lineage>
</organism>
<comment type="catalytic activity">
    <reaction evidence="16">
        <text>a 1,2-diacyl-sn-glycero-3-phospho-L-serine + H(+) = a 1,2-diacyl-sn-glycero-3-phosphoethanolamine + CO2</text>
        <dbReference type="Rhea" id="RHEA:20828"/>
        <dbReference type="ChEBI" id="CHEBI:15378"/>
        <dbReference type="ChEBI" id="CHEBI:16526"/>
        <dbReference type="ChEBI" id="CHEBI:57262"/>
        <dbReference type="ChEBI" id="CHEBI:64612"/>
        <dbReference type="EC" id="4.1.1.65"/>
    </reaction>
</comment>
<feature type="topological domain" description="Mitochondrial intermembrane" evidence="16">
    <location>
        <begin position="50"/>
        <end position="387"/>
    </location>
</feature>
<keyword evidence="8 16" id="KW-0443">Lipid metabolism</keyword>
<feature type="active site" description="Charge relay system; for autoendoproteolytic cleavage activity" evidence="16">
    <location>
        <position position="174"/>
    </location>
</feature>
<evidence type="ECO:0000256" key="8">
    <source>
        <dbReference type="ARBA" id="ARBA00023098"/>
    </source>
</evidence>
<dbReference type="GO" id="GO:0006646">
    <property type="term" value="P:phosphatidylethanolamine biosynthetic process"/>
    <property type="evidence" value="ECO:0007669"/>
    <property type="project" value="UniProtKB-UniRule"/>
</dbReference>
<evidence type="ECO:0000256" key="12">
    <source>
        <dbReference type="ARBA" id="ARBA00023264"/>
    </source>
</evidence>
<keyword evidence="9 16" id="KW-0472">Membrane</keyword>
<dbReference type="OMA" id="WFEHGST"/>
<keyword evidence="10 16" id="KW-0594">Phospholipid biosynthesis</keyword>
<comment type="cofactor">
    <cofactor evidence="16">
        <name>pyruvate</name>
        <dbReference type="ChEBI" id="CHEBI:15361"/>
    </cofactor>
    <text evidence="16">Binds 1 pyruvoyl group covalently per subunit.</text>
</comment>
<dbReference type="Pfam" id="PF02666">
    <property type="entry name" value="PS_Dcarbxylase"/>
    <property type="match status" value="1"/>
</dbReference>
<sequence length="387" mass="43976">MSRRVIELPVLWNGTLTGFSPCVVLQVLSGLIMRGAKQSGGIVQRSRRWLPVPRLSFKRRLGQLPPSLRLRSWQLLKPLLHAGLRPPSRVSKAMYSRAPTRLLSRLWGLINEVNLPCWLRRPLLSFYVWAFSVNMAEAEEEDLNRYQNLGELFRRSLKPTARTIDSHCVVSPCDGRVLHSGRGRGSQIEQVKGLTYSLESFLGPQDWREPTNLSLPFLQQLGVRSSSRIYHHVIYLAPGDYHRFHSPTDWNVQHRRHFPGALLSVSPHIAHWIPSLFCQNERVVLSGQWQFGFFSLTAVGATNVGSIRIYEDQDLHTNCSRHVKGKYHDYSYTDQYGPEGLTLAKGQPLGEFNFGSTIVLIFEGPLQFKFQIKAGGRIHVGEALGTF</sequence>
<dbReference type="Proteomes" id="UP000694892">
    <property type="component" value="Chromosome 9_10L"/>
</dbReference>
<evidence type="ECO:0000256" key="15">
    <source>
        <dbReference type="ARBA" id="ARBA00045136"/>
    </source>
</evidence>
<keyword evidence="11 16" id="KW-0456">Lyase</keyword>
<feature type="chain" id="PRO_5038181932" description="Phosphatidylserine decarboxylase beta chain" evidence="16">
    <location>
        <begin position="1"/>
        <end position="355"/>
    </location>
</feature>
<keyword evidence="4" id="KW-0551">Lipid droplet</keyword>
<evidence type="ECO:0000256" key="6">
    <source>
        <dbReference type="ARBA" id="ARBA00022793"/>
    </source>
</evidence>
<evidence type="ECO:0000313" key="18">
    <source>
        <dbReference type="Proteomes" id="UP000694892"/>
    </source>
</evidence>
<dbReference type="InterPro" id="IPR033661">
    <property type="entry name" value="PSD_type1_euk"/>
</dbReference>
<comment type="function">
    <text evidence="15">Catalyzes the formation of phosphatidylethanolamine (PtdEtn) from phosphatidylserine (PtdSer). Plays a central role in phospholipid metabolism and in the interorganelle trafficking of phosphatidylserine. May be involved in lipid droplet biogenesis at the endoplasmic reticulum membrane.</text>
</comment>
<protein>
    <recommendedName>
        <fullName evidence="16">Phosphatidylserine decarboxylase proenzyme, mitochondrial</fullName>
        <ecNumber evidence="16">4.1.1.65</ecNumber>
    </recommendedName>
    <component>
        <recommendedName>
            <fullName evidence="16">Phosphatidylserine decarboxylase beta chain</fullName>
        </recommendedName>
    </component>
    <component>
        <recommendedName>
            <fullName evidence="16">Phosphatidylserine decarboxylase alpha chain</fullName>
        </recommendedName>
    </component>
</protein>
<keyword evidence="16" id="KW-0496">Mitochondrion</keyword>
<evidence type="ECO:0000256" key="1">
    <source>
        <dbReference type="ARBA" id="ARBA00004502"/>
    </source>
</evidence>
<comment type="similarity">
    <text evidence="16">Belongs to the phosphatidylserine decarboxylase family. PSD-B subfamily. Eukaryotic type I sub-subfamily.</text>
</comment>
<dbReference type="InterPro" id="IPR033177">
    <property type="entry name" value="PSD-B"/>
</dbReference>
<evidence type="ECO:0000256" key="5">
    <source>
        <dbReference type="ARBA" id="ARBA00022692"/>
    </source>
</evidence>
<feature type="active site" description="Charge relay system; for autoendoproteolytic cleavage activity" evidence="16">
    <location>
        <position position="356"/>
    </location>
</feature>
<feature type="topological domain" description="Mitochondrial matrix" evidence="16">
    <location>
        <begin position="1"/>
        <end position="30"/>
    </location>
</feature>
<evidence type="ECO:0000256" key="7">
    <source>
        <dbReference type="ARBA" id="ARBA00022989"/>
    </source>
</evidence>
<dbReference type="AlphaFoldDB" id="A0A974H4T9"/>
<comment type="subcellular location">
    <molecule>Phosphatidylserine decarboxylase beta chain</molecule>
    <subcellularLocation>
        <location evidence="16">Mitochondrion inner membrane</location>
        <topology evidence="16">Single-pass membrane protein</topology>
        <orientation evidence="16">Intermembrane side</orientation>
    </subcellularLocation>
</comment>
<feature type="active site" description="Schiff-base intermediate with substrate; via pyruvic acid; for decarboxylase activity" evidence="16">
    <location>
        <position position="356"/>
    </location>
</feature>
<comment type="pathway">
    <text evidence="14">Phospholipid metabolism; phosphatidylethanolamine biosynthesis.</text>
</comment>
<keyword evidence="5 16" id="KW-0812">Transmembrane</keyword>
<feature type="modified residue" description="Pyruvic acid (Ser); by autocatalysis" evidence="16">
    <location>
        <position position="356"/>
    </location>
</feature>
<dbReference type="HAMAP" id="MF_03208">
    <property type="entry name" value="PS_decarb_PSD_B_type1_euk"/>
    <property type="match status" value="1"/>
</dbReference>
<evidence type="ECO:0000256" key="11">
    <source>
        <dbReference type="ARBA" id="ARBA00023239"/>
    </source>
</evidence>
<gene>
    <name evidence="16" type="primary">PISD</name>
    <name evidence="17" type="ORF">XELAEV_18045630mg</name>
</gene>
<name>A0A974H4T9_XENLA</name>
<dbReference type="GO" id="GO:0005811">
    <property type="term" value="C:lipid droplet"/>
    <property type="evidence" value="ECO:0007669"/>
    <property type="project" value="UniProtKB-SubCell"/>
</dbReference>
<evidence type="ECO:0000256" key="16">
    <source>
        <dbReference type="HAMAP-Rule" id="MF_03208"/>
    </source>
</evidence>
<feature type="active site" description="Charge relay system; for autoendoproteolytic cleavage activity" evidence="16">
    <location>
        <position position="245"/>
    </location>
</feature>
<keyword evidence="6 16" id="KW-0210">Decarboxylase</keyword>
<evidence type="ECO:0000256" key="4">
    <source>
        <dbReference type="ARBA" id="ARBA00022677"/>
    </source>
</evidence>
<keyword evidence="7 16" id="KW-1133">Transmembrane helix</keyword>
<evidence type="ECO:0000256" key="2">
    <source>
        <dbReference type="ARBA" id="ARBA00005189"/>
    </source>
</evidence>
<comment type="PTM">
    <text evidence="16">Is synthesized initially as an inactive proenzyme. Formation of the active enzyme involves a self-maturation process in which the active site pyruvoyl group is generated from an internal serine residue via an autocatalytic post-translational modification. Two non-identical subunits are generated from the proenzyme in this reaction, and the pyruvate is formed at the N-terminus of the alpha chain, which is derived from the carboxyl end of the proenzyme. The autoendoproteolytic cleavage occurs by a canonical serine protease mechanism, in which the side chain hydroxyl group of the serine supplies its oxygen atom to form the C-terminus of the beta chain, while the remainder of the serine residue undergoes an oxidative deamination to produce ammonia and the pyruvoyl prosthetic group on the alpha chain. During this reaction, the Ser that is part of the protease active site of the proenzyme becomes the pyruvoyl prosthetic group, which constitutes an essential element of the active site of the mature decarboxylase.</text>
</comment>
<keyword evidence="12 16" id="KW-1208">Phospholipid metabolism</keyword>
<comment type="subcellular location">
    <molecule>Phosphatidylserine decarboxylase alpha chain</molecule>
    <subcellularLocation>
        <location evidence="16">Mitochondrion inner membrane</location>
        <topology evidence="16">Peripheral membrane protein</topology>
        <orientation evidence="16">Intermembrane side</orientation>
    </subcellularLocation>
    <text evidence="16">Anchored to the mitochondrial inner membrane through its interaction with the integral membrane beta chain.</text>
</comment>
<accession>A0A974H4T9</accession>
<comment type="pathway">
    <text evidence="2">Lipid metabolism.</text>
</comment>
<dbReference type="GO" id="GO:0005743">
    <property type="term" value="C:mitochondrial inner membrane"/>
    <property type="evidence" value="ECO:0007669"/>
    <property type="project" value="UniProtKB-SubCell"/>
</dbReference>
<keyword evidence="13 16" id="KW-0670">Pyruvate</keyword>
<comment type="subunit">
    <text evidence="16">Heterodimer of a large membrane-associated beta subunit and a small pyruvoyl-containing alpha subunit.</text>
</comment>
<evidence type="ECO:0000256" key="14">
    <source>
        <dbReference type="ARBA" id="ARBA00024326"/>
    </source>
</evidence>
<dbReference type="EC" id="4.1.1.65" evidence="16"/>
<proteinExistence type="inferred from homology"/>
<keyword evidence="16" id="KW-0999">Mitochondrion inner membrane</keyword>
<evidence type="ECO:0000256" key="3">
    <source>
        <dbReference type="ARBA" id="ARBA00022516"/>
    </source>
</evidence>
<dbReference type="PANTHER" id="PTHR10067:SF20">
    <property type="entry name" value="PHOSPHATIDYLSERINE DECARBOXYLASE PROENZYME, MITOCHONDRIAL"/>
    <property type="match status" value="1"/>
</dbReference>
<reference evidence="18" key="1">
    <citation type="journal article" date="2016" name="Nature">
        <title>Genome evolution in the allotetraploid frog Xenopus laevis.</title>
        <authorList>
            <person name="Session A.M."/>
            <person name="Uno Y."/>
            <person name="Kwon T."/>
            <person name="Chapman J.A."/>
            <person name="Toyoda A."/>
            <person name="Takahashi S."/>
            <person name="Fukui A."/>
            <person name="Hikosaka A."/>
            <person name="Suzuki A."/>
            <person name="Kondo M."/>
            <person name="van Heeringen S.J."/>
            <person name="Quigley I."/>
            <person name="Heinz S."/>
            <person name="Ogino H."/>
            <person name="Ochi H."/>
            <person name="Hellsten U."/>
            <person name="Lyons J.B."/>
            <person name="Simakov O."/>
            <person name="Putnam N."/>
            <person name="Stites J."/>
            <person name="Kuroki Y."/>
            <person name="Tanaka T."/>
            <person name="Michiue T."/>
            <person name="Watanabe M."/>
            <person name="Bogdanovic O."/>
            <person name="Lister R."/>
            <person name="Georgiou G."/>
            <person name="Paranjpe S.S."/>
            <person name="van Kruijsbergen I."/>
            <person name="Shu S."/>
            <person name="Carlson J."/>
            <person name="Kinoshita T."/>
            <person name="Ohta Y."/>
            <person name="Mawaribuchi S."/>
            <person name="Jenkins J."/>
            <person name="Grimwood J."/>
            <person name="Schmutz J."/>
            <person name="Mitros T."/>
            <person name="Mozaffari S.V."/>
            <person name="Suzuki Y."/>
            <person name="Haramoto Y."/>
            <person name="Yamamoto T.S."/>
            <person name="Takagi C."/>
            <person name="Heald R."/>
            <person name="Miller K."/>
            <person name="Haudenschild C."/>
            <person name="Kitzman J."/>
            <person name="Nakayama T."/>
            <person name="Izutsu Y."/>
            <person name="Robert J."/>
            <person name="Fortriede J."/>
            <person name="Burns K."/>
            <person name="Lotay V."/>
            <person name="Karimi K."/>
            <person name="Yasuoka Y."/>
            <person name="Dichmann D.S."/>
            <person name="Flajnik M.F."/>
            <person name="Houston D.W."/>
            <person name="Shendure J."/>
            <person name="DuPasquier L."/>
            <person name="Vize P.D."/>
            <person name="Zorn A.M."/>
            <person name="Ito M."/>
            <person name="Marcotte E.M."/>
            <person name="Wallingford J.B."/>
            <person name="Ito Y."/>
            <person name="Asashima M."/>
            <person name="Ueno N."/>
            <person name="Matsuda Y."/>
            <person name="Veenstra G.J."/>
            <person name="Fujiyama A."/>
            <person name="Harland R.M."/>
            <person name="Taira M."/>
            <person name="Rokhsar D.S."/>
        </authorList>
    </citation>
    <scope>NUCLEOTIDE SEQUENCE [LARGE SCALE GENOMIC DNA]</scope>
    <source>
        <strain evidence="18">J</strain>
    </source>
</reference>
<evidence type="ECO:0000256" key="9">
    <source>
        <dbReference type="ARBA" id="ARBA00023136"/>
    </source>
</evidence>
<evidence type="ECO:0000256" key="10">
    <source>
        <dbReference type="ARBA" id="ARBA00023209"/>
    </source>
</evidence>
<feature type="chain" id="PRO_5038181931" description="Phosphatidylserine decarboxylase alpha chain" evidence="16">
    <location>
        <begin position="356"/>
        <end position="387"/>
    </location>
</feature>
<keyword evidence="3 16" id="KW-0444">Lipid biosynthesis</keyword>
<dbReference type="NCBIfam" id="TIGR00163">
    <property type="entry name" value="PS_decarb"/>
    <property type="match status" value="1"/>
</dbReference>
<dbReference type="GO" id="GO:0004609">
    <property type="term" value="F:phosphatidylserine decarboxylase activity"/>
    <property type="evidence" value="ECO:0007669"/>
    <property type="project" value="UniProtKB-UniRule"/>
</dbReference>